<reference evidence="9" key="1">
    <citation type="journal article" date="2023" name="G3 (Bethesda)">
        <title>Whole genome assemblies of Zophobas morio and Tenebrio molitor.</title>
        <authorList>
            <person name="Kaur S."/>
            <person name="Stinson S.A."/>
            <person name="diCenzo G.C."/>
        </authorList>
    </citation>
    <scope>NUCLEOTIDE SEQUENCE</scope>
    <source>
        <strain evidence="9">QUZm001</strain>
    </source>
</reference>
<dbReference type="SUPFAM" id="SSF54928">
    <property type="entry name" value="RNA-binding domain, RBD"/>
    <property type="match status" value="1"/>
</dbReference>
<dbReference type="FunFam" id="3.30.70.330:FF:000382">
    <property type="entry name" value="G-patch domain-containing protein"/>
    <property type="match status" value="1"/>
</dbReference>
<dbReference type="InterPro" id="IPR012677">
    <property type="entry name" value="Nucleotide-bd_a/b_plait_sf"/>
</dbReference>
<evidence type="ECO:0000256" key="2">
    <source>
        <dbReference type="ARBA" id="ARBA00005987"/>
    </source>
</evidence>
<dbReference type="Proteomes" id="UP001168821">
    <property type="component" value="Unassembled WGS sequence"/>
</dbReference>
<evidence type="ECO:0000259" key="8">
    <source>
        <dbReference type="PROSITE" id="PS50102"/>
    </source>
</evidence>
<dbReference type="PANTHER" id="PTHR13288:SF8">
    <property type="entry name" value="SPLICING FACTOR 45"/>
    <property type="match status" value="1"/>
</dbReference>
<proteinExistence type="inferred from homology"/>
<keyword evidence="10" id="KW-1185">Reference proteome</keyword>
<dbReference type="InterPro" id="IPR040052">
    <property type="entry name" value="RBM17"/>
</dbReference>
<evidence type="ECO:0000256" key="3">
    <source>
        <dbReference type="ARBA" id="ARBA00022664"/>
    </source>
</evidence>
<gene>
    <name evidence="9" type="ORF">Zmor_019099</name>
</gene>
<keyword evidence="4 7" id="KW-0694">RNA-binding</keyword>
<dbReference type="Pfam" id="PF00076">
    <property type="entry name" value="RRM_1"/>
    <property type="match status" value="1"/>
</dbReference>
<dbReference type="GO" id="GO:0045292">
    <property type="term" value="P:mRNA cis splicing, via spliceosome"/>
    <property type="evidence" value="ECO:0007669"/>
    <property type="project" value="InterPro"/>
</dbReference>
<evidence type="ECO:0000256" key="4">
    <source>
        <dbReference type="ARBA" id="ARBA00022884"/>
    </source>
</evidence>
<dbReference type="PROSITE" id="PS50102">
    <property type="entry name" value="RRM"/>
    <property type="match status" value="1"/>
</dbReference>
<keyword evidence="3" id="KW-0507">mRNA processing</keyword>
<comment type="similarity">
    <text evidence="2">Belongs to the RRM half pint family.</text>
</comment>
<dbReference type="InterPro" id="IPR035979">
    <property type="entry name" value="RBD_domain_sf"/>
</dbReference>
<dbReference type="SMART" id="SM00360">
    <property type="entry name" value="RRM"/>
    <property type="match status" value="1"/>
</dbReference>
<dbReference type="EMBL" id="JALNTZ010000538">
    <property type="protein sequence ID" value="KAJ3634420.1"/>
    <property type="molecule type" value="Genomic_DNA"/>
</dbReference>
<keyword evidence="6" id="KW-0539">Nucleus</keyword>
<dbReference type="Gene3D" id="3.30.70.330">
    <property type="match status" value="1"/>
</dbReference>
<dbReference type="InterPro" id="IPR000504">
    <property type="entry name" value="RRM_dom"/>
</dbReference>
<evidence type="ECO:0000313" key="10">
    <source>
        <dbReference type="Proteomes" id="UP001168821"/>
    </source>
</evidence>
<evidence type="ECO:0000256" key="1">
    <source>
        <dbReference type="ARBA" id="ARBA00004123"/>
    </source>
</evidence>
<sequence length="242" mass="27120">MSFDAPVKNLQLSAAHVNPQHRADLRQIKEKEAKLRAARESERLGKERKRQLRRALRQSKVLSSKDNKIFKESTIKAEVKDDAKIAEESFSRPSVLQSDPVKINLNETAEEAIARRRQLSQGGTPSTNVETLNKKGAVQSSAMKSNSLFTPVVLLENMVGPGEVDNDLQPEISEECARYGKVPKGQIADDKAVRIFVEFGDVDAAKKAFLALNGRFFDGRKVRASFFNFDKFKNYELAPNVE</sequence>
<name>A0AA38HK51_9CUCU</name>
<dbReference type="GO" id="GO:0071011">
    <property type="term" value="C:precatalytic spliceosome"/>
    <property type="evidence" value="ECO:0007669"/>
    <property type="project" value="TreeGrafter"/>
</dbReference>
<dbReference type="GO" id="GO:0003723">
    <property type="term" value="F:RNA binding"/>
    <property type="evidence" value="ECO:0007669"/>
    <property type="project" value="UniProtKB-UniRule"/>
</dbReference>
<comment type="subcellular location">
    <subcellularLocation>
        <location evidence="1">Nucleus</location>
    </subcellularLocation>
</comment>
<evidence type="ECO:0000313" key="9">
    <source>
        <dbReference type="EMBL" id="KAJ3634420.1"/>
    </source>
</evidence>
<feature type="domain" description="RRM" evidence="8">
    <location>
        <begin position="151"/>
        <end position="229"/>
    </location>
</feature>
<organism evidence="9 10">
    <name type="scientific">Zophobas morio</name>
    <dbReference type="NCBI Taxonomy" id="2755281"/>
    <lineage>
        <taxon>Eukaryota</taxon>
        <taxon>Metazoa</taxon>
        <taxon>Ecdysozoa</taxon>
        <taxon>Arthropoda</taxon>
        <taxon>Hexapoda</taxon>
        <taxon>Insecta</taxon>
        <taxon>Pterygota</taxon>
        <taxon>Neoptera</taxon>
        <taxon>Endopterygota</taxon>
        <taxon>Coleoptera</taxon>
        <taxon>Polyphaga</taxon>
        <taxon>Cucujiformia</taxon>
        <taxon>Tenebrionidae</taxon>
        <taxon>Zophobas</taxon>
    </lineage>
</organism>
<protein>
    <recommendedName>
        <fullName evidence="8">RRM domain-containing protein</fullName>
    </recommendedName>
</protein>
<evidence type="ECO:0000256" key="5">
    <source>
        <dbReference type="ARBA" id="ARBA00023187"/>
    </source>
</evidence>
<comment type="caution">
    <text evidence="9">The sequence shown here is derived from an EMBL/GenBank/DDBJ whole genome shotgun (WGS) entry which is preliminary data.</text>
</comment>
<dbReference type="PANTHER" id="PTHR13288">
    <property type="entry name" value="SPLICING FACTOR 45 SPF45"/>
    <property type="match status" value="1"/>
</dbReference>
<evidence type="ECO:0000256" key="6">
    <source>
        <dbReference type="ARBA" id="ARBA00023242"/>
    </source>
</evidence>
<dbReference type="SMART" id="SM00361">
    <property type="entry name" value="RRM_1"/>
    <property type="match status" value="1"/>
</dbReference>
<dbReference type="InterPro" id="IPR003954">
    <property type="entry name" value="RRM_euk-type"/>
</dbReference>
<dbReference type="AlphaFoldDB" id="A0AA38HK51"/>
<accession>A0AA38HK51</accession>
<keyword evidence="5" id="KW-0508">mRNA splicing</keyword>
<dbReference type="GO" id="GO:0000380">
    <property type="term" value="P:alternative mRNA splicing, via spliceosome"/>
    <property type="evidence" value="ECO:0007669"/>
    <property type="project" value="TreeGrafter"/>
</dbReference>
<evidence type="ECO:0000256" key="7">
    <source>
        <dbReference type="PROSITE-ProRule" id="PRU00176"/>
    </source>
</evidence>